<dbReference type="Proteomes" id="UP000823960">
    <property type="component" value="Unassembled WGS sequence"/>
</dbReference>
<dbReference type="AlphaFoldDB" id="A0A9D1T4N5"/>
<evidence type="ECO:0000313" key="1">
    <source>
        <dbReference type="EMBL" id="HIV10904.1"/>
    </source>
</evidence>
<sequence>MSDCPITTKSQEYISFFLGCPTQDGFVTNIHSLIASEGYFTYIIKGGPGTGKSSLMKLSASSLKELDKPELYFCSSDPGSLDAVIFPRLKVIIIDGTAPHVVEPEYPGASQSIVNLGECWKPELLKESKRDIISATRRNLKYHALVRRYLKVIASLNEDLMSIGESCMNIEKLDSYCERLAQKLLCKKSQKSKTAGETFYKQISSVTPEGVLTLSQSFEGMSIYAVDDALFSVSDRLLKAISKRATECGYDVTVGTSVFHGGKVYKELIIPELKTAFINGKHESAAKINALRFYDKWALKEKKGRILFDRGIAAEFINEAVQALKSAKAVHDELESYYIRAMDFDEVTKRANRLIEEIKTLRA</sequence>
<gene>
    <name evidence="1" type="ORF">IAD28_04350</name>
</gene>
<organism evidence="1 2">
    <name type="scientific">Candidatus Faeciplasma avium</name>
    <dbReference type="NCBI Taxonomy" id="2840798"/>
    <lineage>
        <taxon>Bacteria</taxon>
        <taxon>Bacillati</taxon>
        <taxon>Bacillota</taxon>
        <taxon>Clostridia</taxon>
        <taxon>Eubacteriales</taxon>
        <taxon>Oscillospiraceae</taxon>
        <taxon>Oscillospiraceae incertae sedis</taxon>
        <taxon>Candidatus Faeciplasma</taxon>
    </lineage>
</organism>
<dbReference type="EMBL" id="DVOL01000058">
    <property type="protein sequence ID" value="HIV10904.1"/>
    <property type="molecule type" value="Genomic_DNA"/>
</dbReference>
<accession>A0A9D1T4N5</accession>
<comment type="caution">
    <text evidence="1">The sequence shown here is derived from an EMBL/GenBank/DDBJ whole genome shotgun (WGS) entry which is preliminary data.</text>
</comment>
<evidence type="ECO:0000313" key="2">
    <source>
        <dbReference type="Proteomes" id="UP000823960"/>
    </source>
</evidence>
<proteinExistence type="predicted"/>
<name>A0A9D1T4N5_9FIRM</name>
<reference evidence="1" key="2">
    <citation type="journal article" date="2021" name="PeerJ">
        <title>Extensive microbial diversity within the chicken gut microbiome revealed by metagenomics and culture.</title>
        <authorList>
            <person name="Gilroy R."/>
            <person name="Ravi A."/>
            <person name="Getino M."/>
            <person name="Pursley I."/>
            <person name="Horton D.L."/>
            <person name="Alikhan N.F."/>
            <person name="Baker D."/>
            <person name="Gharbi K."/>
            <person name="Hall N."/>
            <person name="Watson M."/>
            <person name="Adriaenssens E.M."/>
            <person name="Foster-Nyarko E."/>
            <person name="Jarju S."/>
            <person name="Secka A."/>
            <person name="Antonio M."/>
            <person name="Oren A."/>
            <person name="Chaudhuri R.R."/>
            <person name="La Ragione R."/>
            <person name="Hildebrand F."/>
            <person name="Pallen M.J."/>
        </authorList>
    </citation>
    <scope>NUCLEOTIDE SEQUENCE</scope>
    <source>
        <strain evidence="1">1370</strain>
    </source>
</reference>
<evidence type="ECO:0008006" key="3">
    <source>
        <dbReference type="Google" id="ProtNLM"/>
    </source>
</evidence>
<reference evidence="1" key="1">
    <citation type="submission" date="2020-10" db="EMBL/GenBank/DDBJ databases">
        <authorList>
            <person name="Gilroy R."/>
        </authorList>
    </citation>
    <scope>NUCLEOTIDE SEQUENCE</scope>
    <source>
        <strain evidence="1">1370</strain>
    </source>
</reference>
<protein>
    <recommendedName>
        <fullName evidence="3">ATPase</fullName>
    </recommendedName>
</protein>